<evidence type="ECO:0000256" key="6">
    <source>
        <dbReference type="ARBA" id="ARBA00023053"/>
    </source>
</evidence>
<feature type="transmembrane region" description="Helical" evidence="10">
    <location>
        <begin position="56"/>
        <end position="78"/>
    </location>
</feature>
<evidence type="ECO:0000256" key="7">
    <source>
        <dbReference type="ARBA" id="ARBA00023065"/>
    </source>
</evidence>
<feature type="transmembrane region" description="Helical" evidence="10">
    <location>
        <begin position="85"/>
        <end position="104"/>
    </location>
</feature>
<dbReference type="GO" id="GO:0005886">
    <property type="term" value="C:plasma membrane"/>
    <property type="evidence" value="ECO:0007669"/>
    <property type="project" value="UniProtKB-SubCell"/>
</dbReference>
<dbReference type="GO" id="GO:0015386">
    <property type="term" value="F:potassium:proton antiporter activity"/>
    <property type="evidence" value="ECO:0007669"/>
    <property type="project" value="TreeGrafter"/>
</dbReference>
<dbReference type="PANTHER" id="PTHR10110">
    <property type="entry name" value="SODIUM/HYDROGEN EXCHANGER"/>
    <property type="match status" value="1"/>
</dbReference>
<feature type="transmembrane region" description="Helical" evidence="10">
    <location>
        <begin position="350"/>
        <end position="373"/>
    </location>
</feature>
<keyword evidence="5 10" id="KW-1133">Transmembrane helix</keyword>
<organism evidence="12 13">
    <name type="scientific">Dyadobacter koreensis</name>
    <dbReference type="NCBI Taxonomy" id="408657"/>
    <lineage>
        <taxon>Bacteria</taxon>
        <taxon>Pseudomonadati</taxon>
        <taxon>Bacteroidota</taxon>
        <taxon>Cytophagia</taxon>
        <taxon>Cytophagales</taxon>
        <taxon>Spirosomataceae</taxon>
        <taxon>Dyadobacter</taxon>
    </lineage>
</organism>
<dbReference type="InterPro" id="IPR018422">
    <property type="entry name" value="Cation/H_exchanger_CPA1"/>
</dbReference>
<evidence type="ECO:0000256" key="9">
    <source>
        <dbReference type="ARBA" id="ARBA00023201"/>
    </source>
</evidence>
<evidence type="ECO:0000256" key="10">
    <source>
        <dbReference type="RuleBase" id="RU366002"/>
    </source>
</evidence>
<feature type="transmembrane region" description="Helical" evidence="10">
    <location>
        <begin position="272"/>
        <end position="295"/>
    </location>
</feature>
<evidence type="ECO:0000256" key="1">
    <source>
        <dbReference type="ARBA" id="ARBA00004651"/>
    </source>
</evidence>
<proteinExistence type="inferred from homology"/>
<feature type="transmembrane region" description="Helical" evidence="10">
    <location>
        <begin position="307"/>
        <end position="329"/>
    </location>
</feature>
<evidence type="ECO:0000256" key="3">
    <source>
        <dbReference type="ARBA" id="ARBA00022475"/>
    </source>
</evidence>
<dbReference type="OrthoDB" id="9809206at2"/>
<dbReference type="PANTHER" id="PTHR10110:SF86">
    <property type="entry name" value="SODIUM_HYDROGEN EXCHANGER 7"/>
    <property type="match status" value="1"/>
</dbReference>
<evidence type="ECO:0000259" key="11">
    <source>
        <dbReference type="Pfam" id="PF00999"/>
    </source>
</evidence>
<keyword evidence="7 10" id="KW-0406">Ion transport</keyword>
<feature type="domain" description="Cation/H+ exchanger transmembrane" evidence="11">
    <location>
        <begin position="15"/>
        <end position="409"/>
    </location>
</feature>
<keyword evidence="3 10" id="KW-1003">Cell membrane</keyword>
<dbReference type="AlphaFoldDB" id="A0A1H6PZT0"/>
<dbReference type="Proteomes" id="UP000199532">
    <property type="component" value="Unassembled WGS sequence"/>
</dbReference>
<protein>
    <submittedName>
        <fullName evidence="12">Sodium/proton antiporter, CPA1 family</fullName>
    </submittedName>
</protein>
<dbReference type="NCBIfam" id="TIGR00831">
    <property type="entry name" value="a_cpa1"/>
    <property type="match status" value="1"/>
</dbReference>
<keyword evidence="4 10" id="KW-0812">Transmembrane</keyword>
<feature type="transmembrane region" description="Helical" evidence="10">
    <location>
        <begin position="225"/>
        <end position="251"/>
    </location>
</feature>
<evidence type="ECO:0000313" key="12">
    <source>
        <dbReference type="EMBL" id="SEI37129.1"/>
    </source>
</evidence>
<evidence type="ECO:0000256" key="2">
    <source>
        <dbReference type="ARBA" id="ARBA00022448"/>
    </source>
</evidence>
<dbReference type="InterPro" id="IPR004705">
    <property type="entry name" value="Cation/H_exchanger_CPA1_bac"/>
</dbReference>
<comment type="similarity">
    <text evidence="10">Belongs to the monovalent cation:proton antiporter 1 (CPA1) transporter (TC 2.A.36) family.</text>
</comment>
<keyword evidence="13" id="KW-1185">Reference proteome</keyword>
<feature type="transmembrane region" description="Helical" evidence="10">
    <location>
        <begin position="385"/>
        <end position="408"/>
    </location>
</feature>
<keyword evidence="8 10" id="KW-0472">Membrane</keyword>
<comment type="subcellular location">
    <subcellularLocation>
        <location evidence="1 10">Cell membrane</location>
        <topology evidence="1 10">Multi-pass membrane protein</topology>
    </subcellularLocation>
</comment>
<feature type="transmembrane region" description="Helical" evidence="10">
    <location>
        <begin position="181"/>
        <end position="205"/>
    </location>
</feature>
<accession>A0A1H6PZT0</accession>
<evidence type="ECO:0000256" key="4">
    <source>
        <dbReference type="ARBA" id="ARBA00022692"/>
    </source>
</evidence>
<evidence type="ECO:0000256" key="8">
    <source>
        <dbReference type="ARBA" id="ARBA00023136"/>
    </source>
</evidence>
<keyword evidence="9 10" id="KW-0739">Sodium transport</keyword>
<evidence type="ECO:0000256" key="5">
    <source>
        <dbReference type="ARBA" id="ARBA00022989"/>
    </source>
</evidence>
<dbReference type="GO" id="GO:0051453">
    <property type="term" value="P:regulation of intracellular pH"/>
    <property type="evidence" value="ECO:0007669"/>
    <property type="project" value="TreeGrafter"/>
</dbReference>
<dbReference type="Gene3D" id="6.10.140.1330">
    <property type="match status" value="1"/>
</dbReference>
<dbReference type="Pfam" id="PF00999">
    <property type="entry name" value="Na_H_Exchanger"/>
    <property type="match status" value="1"/>
</dbReference>
<dbReference type="RefSeq" id="WP_090330588.1">
    <property type="nucleotide sequence ID" value="NZ_FNXY01000001.1"/>
</dbReference>
<dbReference type="STRING" id="408657.SAMN04487995_0064"/>
<keyword evidence="2 10" id="KW-0813">Transport</keyword>
<feature type="transmembrane region" description="Helical" evidence="10">
    <location>
        <begin position="6"/>
        <end position="23"/>
    </location>
</feature>
<dbReference type="EMBL" id="FNXY01000001">
    <property type="protein sequence ID" value="SEI37129.1"/>
    <property type="molecule type" value="Genomic_DNA"/>
</dbReference>
<sequence length="534" mass="60339">MLQENLLLILLLLFVVSMIIMLGKKLRISYPIFLVLAGLVLSFVPGVLDFKISPDWIFMVILPPLLYQAAWGTCWNNFWKWKRSIVMLAFGLVLFTSCVVAYFSNAFIPGFTLALGLLLGAVISPPDAIAASSVLQDLNAPKRTVTILEGESLLNDAASLIVFRFALEAVITGRFVKEEAAVAFFVVGFMGVIIGLSLAVLFFAIHRFFPAVPNMNAALEVIAPYFMYLIAEHYGFSGVMAVVSGGLFMSFSSMKLHNYALSRLHSAAIGSVIVYILNGLVFILIGLQLPVVIASLHGYSLYDATKYAIVISILTIIVRMIWLFFTSYVPGWLYSTFRTTQKKQKWQNAFVISWAGMRGVVSLASALSIPLFLDNGKVFPQRNLILFITFVVILVTLVFQGLTLPWLLKFLKVEETDKLTADKIQEADINKRLLMIALAELNEKYSRDVQQNEMLSKYKTELERDLKLHTQLGKSDLYTKEQIAGFVDVTNKILKNLRDELILMRKDNSFDDEILRRRERQMDLDEVLIYHRKY</sequence>
<dbReference type="GO" id="GO:0015385">
    <property type="term" value="F:sodium:proton antiporter activity"/>
    <property type="evidence" value="ECO:0007669"/>
    <property type="project" value="InterPro"/>
</dbReference>
<evidence type="ECO:0000313" key="13">
    <source>
        <dbReference type="Proteomes" id="UP000199532"/>
    </source>
</evidence>
<feature type="transmembrane region" description="Helical" evidence="10">
    <location>
        <begin position="30"/>
        <end position="50"/>
    </location>
</feature>
<reference evidence="12 13" key="1">
    <citation type="submission" date="2016-10" db="EMBL/GenBank/DDBJ databases">
        <authorList>
            <person name="de Groot N.N."/>
        </authorList>
    </citation>
    <scope>NUCLEOTIDE SEQUENCE [LARGE SCALE GENOMIC DNA]</scope>
    <source>
        <strain evidence="12 13">DSM 19938</strain>
    </source>
</reference>
<comment type="function">
    <text evidence="10">Na(+)/H(+) antiporter that extrudes sodium in exchange for external protons.</text>
</comment>
<keyword evidence="10" id="KW-0050">Antiport</keyword>
<keyword evidence="6 10" id="KW-0915">Sodium</keyword>
<feature type="transmembrane region" description="Helical" evidence="10">
    <location>
        <begin position="110"/>
        <end position="135"/>
    </location>
</feature>
<dbReference type="InterPro" id="IPR006153">
    <property type="entry name" value="Cation/H_exchanger_TM"/>
</dbReference>
<gene>
    <name evidence="12" type="ORF">SAMN04487995_0064</name>
</gene>
<name>A0A1H6PZT0_9BACT</name>
<dbReference type="GO" id="GO:0098719">
    <property type="term" value="P:sodium ion import across plasma membrane"/>
    <property type="evidence" value="ECO:0007669"/>
    <property type="project" value="TreeGrafter"/>
</dbReference>